<dbReference type="Proteomes" id="UP001229355">
    <property type="component" value="Chromosome 2"/>
</dbReference>
<keyword evidence="1" id="KW-1133">Transmembrane helix</keyword>
<name>A0ABY8DIQ2_9HYPH</name>
<organism evidence="2 3">
    <name type="scientific">Sinorhizobium garamanticum</name>
    <dbReference type="NCBI Taxonomy" id="680247"/>
    <lineage>
        <taxon>Bacteria</taxon>
        <taxon>Pseudomonadati</taxon>
        <taxon>Pseudomonadota</taxon>
        <taxon>Alphaproteobacteria</taxon>
        <taxon>Hyphomicrobiales</taxon>
        <taxon>Rhizobiaceae</taxon>
        <taxon>Sinorhizobium/Ensifer group</taxon>
        <taxon>Sinorhizobium</taxon>
    </lineage>
</organism>
<feature type="transmembrane region" description="Helical" evidence="1">
    <location>
        <begin position="42"/>
        <end position="66"/>
    </location>
</feature>
<evidence type="ECO:0000313" key="2">
    <source>
        <dbReference type="EMBL" id="WEX90082.1"/>
    </source>
</evidence>
<evidence type="ECO:0000313" key="3">
    <source>
        <dbReference type="Proteomes" id="UP001229355"/>
    </source>
</evidence>
<keyword evidence="3" id="KW-1185">Reference proteome</keyword>
<protein>
    <recommendedName>
        <fullName evidence="4">PGG domain-containing protein</fullName>
    </recommendedName>
</protein>
<sequence>MEEPKTDAASAFIALRIEDSYARAAKSKRDQEQREQVKKRTVIFAAITIALALAQLIATSAIPFGWRP</sequence>
<evidence type="ECO:0008006" key="4">
    <source>
        <dbReference type="Google" id="ProtNLM"/>
    </source>
</evidence>
<reference evidence="2 3" key="1">
    <citation type="submission" date="2023-03" db="EMBL/GenBank/DDBJ databases">
        <authorList>
            <person name="Kaur S."/>
            <person name="Espinosa-Saiz D."/>
            <person name="Velazquez E."/>
            <person name="Menendez E."/>
            <person name="diCenzo G.C."/>
        </authorList>
    </citation>
    <scope>NUCLEOTIDE SEQUENCE [LARGE SCALE GENOMIC DNA]</scope>
    <source>
        <strain evidence="2 3">LMG 24692</strain>
    </source>
</reference>
<evidence type="ECO:0000256" key="1">
    <source>
        <dbReference type="SAM" id="Phobius"/>
    </source>
</evidence>
<proteinExistence type="predicted"/>
<keyword evidence="1" id="KW-0472">Membrane</keyword>
<dbReference type="RefSeq" id="WP_280662049.1">
    <property type="nucleotide sequence ID" value="NZ_CP120374.1"/>
</dbReference>
<dbReference type="EMBL" id="CP120374">
    <property type="protein sequence ID" value="WEX90082.1"/>
    <property type="molecule type" value="Genomic_DNA"/>
</dbReference>
<accession>A0ABY8DIQ2</accession>
<keyword evidence="1" id="KW-0812">Transmembrane</keyword>
<gene>
    <name evidence="2" type="ORF">PZN02_005435</name>
</gene>